<accession>A0A6V7HIB3</accession>
<evidence type="ECO:0000313" key="2">
    <source>
        <dbReference type="EMBL" id="CAD1480087.1"/>
    </source>
</evidence>
<keyword evidence="3" id="KW-1185">Reference proteome</keyword>
<sequence length="171" mass="19426">EILDILTAKTANIHEFRYLVTHRLERINLAYQSLLTYHRVVSSRGPFMLRILAAASSFISINYKSINHHLENPDPSTTRFLTRAWISNKKKRKKERKKKNGSANKRGGNGQGDSGGGKAATVKEDFNLSQQLRDGGRDRHPGDNPFYSNIDSMPDIRPRRKSVPLVSELVR</sequence>
<dbReference type="AlphaFoldDB" id="A0A6V7HIB3"/>
<reference evidence="2" key="1">
    <citation type="submission" date="2020-07" db="EMBL/GenBank/DDBJ databases">
        <authorList>
            <person name="Nazaruddin N."/>
        </authorList>
    </citation>
    <scope>NUCLEOTIDE SEQUENCE</scope>
</reference>
<gene>
    <name evidence="2" type="ORF">MHI_LOCUS896311</name>
</gene>
<dbReference type="OrthoDB" id="7701493at2759"/>
<feature type="non-terminal residue" evidence="2">
    <location>
        <position position="171"/>
    </location>
</feature>
<dbReference type="EMBL" id="CAJDYZ010011796">
    <property type="protein sequence ID" value="CAD1480087.1"/>
    <property type="molecule type" value="Genomic_DNA"/>
</dbReference>
<feature type="compositionally biased region" description="Gly residues" evidence="1">
    <location>
        <begin position="107"/>
        <end position="118"/>
    </location>
</feature>
<evidence type="ECO:0000256" key="1">
    <source>
        <dbReference type="SAM" id="MobiDB-lite"/>
    </source>
</evidence>
<protein>
    <submittedName>
        <fullName evidence="2">Uncharacterized protein</fullName>
    </submittedName>
</protein>
<evidence type="ECO:0000313" key="3">
    <source>
        <dbReference type="Proteomes" id="UP000752696"/>
    </source>
</evidence>
<feature type="region of interest" description="Disordered" evidence="1">
    <location>
        <begin position="81"/>
        <end position="171"/>
    </location>
</feature>
<feature type="non-terminal residue" evidence="2">
    <location>
        <position position="1"/>
    </location>
</feature>
<name>A0A6V7HIB3_9HYME</name>
<proteinExistence type="predicted"/>
<comment type="caution">
    <text evidence="2">The sequence shown here is derived from an EMBL/GenBank/DDBJ whole genome shotgun (WGS) entry which is preliminary data.</text>
</comment>
<organism evidence="2 3">
    <name type="scientific">Heterotrigona itama</name>
    <dbReference type="NCBI Taxonomy" id="395501"/>
    <lineage>
        <taxon>Eukaryota</taxon>
        <taxon>Metazoa</taxon>
        <taxon>Ecdysozoa</taxon>
        <taxon>Arthropoda</taxon>
        <taxon>Hexapoda</taxon>
        <taxon>Insecta</taxon>
        <taxon>Pterygota</taxon>
        <taxon>Neoptera</taxon>
        <taxon>Endopterygota</taxon>
        <taxon>Hymenoptera</taxon>
        <taxon>Apocrita</taxon>
        <taxon>Aculeata</taxon>
        <taxon>Apoidea</taxon>
        <taxon>Anthophila</taxon>
        <taxon>Apidae</taxon>
        <taxon>Heterotrigona</taxon>
    </lineage>
</organism>
<feature type="compositionally biased region" description="Basic residues" evidence="1">
    <location>
        <begin position="88"/>
        <end position="100"/>
    </location>
</feature>
<dbReference type="Proteomes" id="UP000752696">
    <property type="component" value="Unassembled WGS sequence"/>
</dbReference>